<evidence type="ECO:0000313" key="8">
    <source>
        <dbReference type="EMBL" id="ALD15469.1"/>
    </source>
</evidence>
<evidence type="ECO:0000313" key="9">
    <source>
        <dbReference type="Proteomes" id="UP000066321"/>
    </source>
</evidence>
<dbReference type="Proteomes" id="UP000066321">
    <property type="component" value="Chromosome"/>
</dbReference>
<dbReference type="Pfam" id="PF01521">
    <property type="entry name" value="Fe-S_biosyn"/>
    <property type="match status" value="1"/>
</dbReference>
<comment type="cofactor">
    <cofactor evidence="5">
        <name>[4Fe-4S] cluster</name>
        <dbReference type="ChEBI" id="CHEBI:49883"/>
    </cofactor>
    <text evidence="5">Binds 1 [4Fe-4S] cluster per subunit. The cluster is presumably bound at the interface of two monomers.</text>
</comment>
<comment type="subunit">
    <text evidence="5">Homodimer.</text>
</comment>
<dbReference type="GO" id="GO:0051539">
    <property type="term" value="F:4 iron, 4 sulfur cluster binding"/>
    <property type="evidence" value="ECO:0007669"/>
    <property type="project" value="UniProtKB-UniRule"/>
</dbReference>
<sequence length="191" mass="21716">MIKISDQAQNYFLSLLSKEPIGTQIRVFIVNPGMTNAECRVAYCSIDEIAEHDIKLEYNNFCVYVNKSIIPFLKNSNIDLLVDKLTTQLTFTAPYARKNIIHKKCSTVEKIKNFLNTEINPQLSLHGGKVNLINISQDHIAFIEFSGGCNGCSMIGMTLKEMVEKKILSFFPEIKKVIDQTQHLHGNHSFY</sequence>
<accession>A0A0M4HGH0</accession>
<dbReference type="PANTHER" id="PTHR11178">
    <property type="entry name" value="IRON-SULFUR CLUSTER SCAFFOLD PROTEIN NFU-RELATED"/>
    <property type="match status" value="1"/>
</dbReference>
<evidence type="ECO:0000256" key="3">
    <source>
        <dbReference type="ARBA" id="ARBA00023004"/>
    </source>
</evidence>
<organism evidence="8 9">
    <name type="scientific">Buchnera aphidicola</name>
    <name type="common">Aphis glycines</name>
    <dbReference type="NCBI Taxonomy" id="1265350"/>
    <lineage>
        <taxon>Bacteria</taxon>
        <taxon>Pseudomonadati</taxon>
        <taxon>Pseudomonadota</taxon>
        <taxon>Gammaproteobacteria</taxon>
        <taxon>Enterobacterales</taxon>
        <taxon>Erwiniaceae</taxon>
        <taxon>Buchnera</taxon>
    </lineage>
</organism>
<dbReference type="Pfam" id="PF01106">
    <property type="entry name" value="NifU"/>
    <property type="match status" value="1"/>
</dbReference>
<dbReference type="RefSeq" id="WP_053940464.1">
    <property type="nucleotide sequence ID" value="NZ_CP009253.1"/>
</dbReference>
<keyword evidence="1 5" id="KW-0004">4Fe-4S</keyword>
<dbReference type="GO" id="GO:0051604">
    <property type="term" value="P:protein maturation"/>
    <property type="evidence" value="ECO:0007669"/>
    <property type="project" value="UniProtKB-UniRule"/>
</dbReference>
<keyword evidence="2 5" id="KW-0479">Metal-binding</keyword>
<dbReference type="KEGG" id="baph:IX46_02810"/>
<evidence type="ECO:0000256" key="1">
    <source>
        <dbReference type="ARBA" id="ARBA00022485"/>
    </source>
</evidence>
<dbReference type="Gene3D" id="3.30.300.130">
    <property type="entry name" value="Fe-S cluster assembly (FSCA)"/>
    <property type="match status" value="1"/>
</dbReference>
<dbReference type="SUPFAM" id="SSF89360">
    <property type="entry name" value="HesB-like domain"/>
    <property type="match status" value="1"/>
</dbReference>
<feature type="binding site" evidence="5">
    <location>
        <position position="149"/>
    </location>
    <ligand>
        <name>[4Fe-4S] cluster</name>
        <dbReference type="ChEBI" id="CHEBI:49883"/>
    </ligand>
</feature>
<dbReference type="AlphaFoldDB" id="A0A0M4HGH0"/>
<dbReference type="GO" id="GO:0016226">
    <property type="term" value="P:iron-sulfur cluster assembly"/>
    <property type="evidence" value="ECO:0007669"/>
    <property type="project" value="UniProtKB-UniRule"/>
</dbReference>
<keyword evidence="4 5" id="KW-0411">Iron-sulfur</keyword>
<comment type="similarity">
    <text evidence="5">Belongs to the NfuA family.</text>
</comment>
<feature type="domain" description="NIF system FeS cluster assembly NifU C-terminal" evidence="6">
    <location>
        <begin position="111"/>
        <end position="178"/>
    </location>
</feature>
<dbReference type="EMBL" id="CP009253">
    <property type="protein sequence ID" value="ALD15469.1"/>
    <property type="molecule type" value="Genomic_DNA"/>
</dbReference>
<evidence type="ECO:0000259" key="7">
    <source>
        <dbReference type="Pfam" id="PF01521"/>
    </source>
</evidence>
<dbReference type="PANTHER" id="PTHR11178:SF51">
    <property type="entry name" value="FE_S BIOGENESIS PROTEIN NFUA"/>
    <property type="match status" value="1"/>
</dbReference>
<evidence type="ECO:0000259" key="6">
    <source>
        <dbReference type="Pfam" id="PF01106"/>
    </source>
</evidence>
<dbReference type="InterPro" id="IPR034904">
    <property type="entry name" value="FSCA_dom_sf"/>
</dbReference>
<dbReference type="SUPFAM" id="SSF117916">
    <property type="entry name" value="Fe-S cluster assembly (FSCA) domain-like"/>
    <property type="match status" value="1"/>
</dbReference>
<evidence type="ECO:0000256" key="5">
    <source>
        <dbReference type="HAMAP-Rule" id="MF_01637"/>
    </source>
</evidence>
<dbReference type="InterPro" id="IPR035903">
    <property type="entry name" value="HesB-like_dom_sf"/>
</dbReference>
<dbReference type="OrthoDB" id="9785450at2"/>
<gene>
    <name evidence="5" type="primary">nfuA</name>
    <name evidence="8" type="ORF">IX46_02810</name>
</gene>
<dbReference type="GO" id="GO:0005506">
    <property type="term" value="F:iron ion binding"/>
    <property type="evidence" value="ECO:0007669"/>
    <property type="project" value="InterPro"/>
</dbReference>
<dbReference type="PATRIC" id="fig|1265350.3.peg.532"/>
<dbReference type="STRING" id="1265350.IX46_02810"/>
<protein>
    <recommendedName>
        <fullName evidence="5">Fe/S biogenesis protein NfuA</fullName>
    </recommendedName>
</protein>
<dbReference type="Gene3D" id="2.60.300.12">
    <property type="entry name" value="HesB-like domain"/>
    <property type="match status" value="1"/>
</dbReference>
<keyword evidence="3 5" id="KW-0408">Iron</keyword>
<feature type="domain" description="Core" evidence="7">
    <location>
        <begin position="2"/>
        <end position="100"/>
    </location>
</feature>
<dbReference type="HAMAP" id="MF_01637">
    <property type="entry name" value="Fe_S_biogen_NfuA"/>
    <property type="match status" value="1"/>
</dbReference>
<evidence type="ECO:0000256" key="4">
    <source>
        <dbReference type="ARBA" id="ARBA00023014"/>
    </source>
</evidence>
<name>A0A0M4HGH0_9GAMM</name>
<evidence type="ECO:0000256" key="2">
    <source>
        <dbReference type="ARBA" id="ARBA00022723"/>
    </source>
</evidence>
<proteinExistence type="inferred from homology"/>
<feature type="binding site" evidence="5">
    <location>
        <position position="152"/>
    </location>
    <ligand>
        <name>[4Fe-4S] cluster</name>
        <dbReference type="ChEBI" id="CHEBI:49883"/>
    </ligand>
</feature>
<comment type="function">
    <text evidence="5">Involved in iron-sulfur cluster biogenesis. Binds a 4Fe-4S cluster, can transfer this cluster to apoproteins, and thereby intervenes in the maturation of Fe/S proteins. Could also act as a scaffold/chaperone for damaged Fe/S proteins.</text>
</comment>
<dbReference type="InterPro" id="IPR001075">
    <property type="entry name" value="NIF_FeS_clus_asmbl_NifU_C"/>
</dbReference>
<dbReference type="InterPro" id="IPR000361">
    <property type="entry name" value="ATAP_core_dom"/>
</dbReference>
<dbReference type="InterPro" id="IPR017726">
    <property type="entry name" value="Fe/S_biogenesis_protein_NfuA"/>
</dbReference>
<reference evidence="8 9" key="1">
    <citation type="journal article" date="2015" name="J Genomics">
        <title>Whole Genome Sequence of the Soybean Aphid Endosymbiont Buchnera aphidicola and Genetic Differentiation among Biotype-Specific Strains.</title>
        <authorList>
            <person name="Cassone B.J."/>
            <person name="Wenger J.A."/>
            <person name="Michel A.P."/>
        </authorList>
    </citation>
    <scope>NUCLEOTIDE SEQUENCE [LARGE SCALE GENOMIC DNA]</scope>
    <source>
        <strain evidence="8 9">BAg</strain>
    </source>
</reference>